<dbReference type="Proteomes" id="UP000070133">
    <property type="component" value="Unassembled WGS sequence"/>
</dbReference>
<sequence length="566" mass="61054">MRYEELDILIFPGGHDGSGHIPTQEFRVSCIAVHDPNPHPYGPTVVPVMTSFIPSLQPGAPFQVSIHSWGKRKFYFDSNSRSDDNLQTQVWHAQITVDGVSQSVEVFDPNIQWPKVIANSNTQVIDGPAPLLQFPAFHRSTMSQTAWHALDETGRIKVVLSEGWLRNDGKSFHKLATHAIFNFQPAPLEVLQRCDIAWPNATIMTNPVGIHQSSRQSSYGGMLNHDFHHRNASVNSAFSAASAGAFSSSPALGGHMPGPPPPTPTYADRYAVYHHPQDGSSRSTSAYTTISQAALPLTAFQSIGTAGNLPPFLGVDGERFHRGTEGRFRMPSGQLDDLLGAIREQREAAGAGQPADAFSMPPPPLPQHAVRARTAETAHGRALGSPMMADSGAQVNEEDLDNADRRTMARSNLSDVSMHANCENFPTCTSEDAHGHLVHHSAGVAPAAVMRSRKEGSADVTSKHLTAPTPTLLIMSIDRDFLSHLVSQQSDASAGSPSSGASIDKASTLPSSSPAFGPHKKRTRSALKQLNVNGTGSPEKEATEHTRKMVTLKLRKRKMVLAGSDD</sequence>
<evidence type="ECO:0000313" key="3">
    <source>
        <dbReference type="Proteomes" id="UP000070133"/>
    </source>
</evidence>
<protein>
    <submittedName>
        <fullName evidence="2">Uncharacterized protein</fullName>
    </submittedName>
</protein>
<evidence type="ECO:0000256" key="1">
    <source>
        <dbReference type="SAM" id="MobiDB-lite"/>
    </source>
</evidence>
<feature type="compositionally biased region" description="Low complexity" evidence="1">
    <location>
        <begin position="488"/>
        <end position="502"/>
    </location>
</feature>
<gene>
    <name evidence="2" type="ORF">AC578_676</name>
</gene>
<accession>A0A139HKL5</accession>
<proteinExistence type="predicted"/>
<feature type="compositionally biased region" description="Basic residues" evidence="1">
    <location>
        <begin position="548"/>
        <end position="559"/>
    </location>
</feature>
<evidence type="ECO:0000313" key="2">
    <source>
        <dbReference type="EMBL" id="KXT03051.1"/>
    </source>
</evidence>
<feature type="region of interest" description="Disordered" evidence="1">
    <location>
        <begin position="488"/>
        <end position="566"/>
    </location>
</feature>
<feature type="compositionally biased region" description="Basic and acidic residues" evidence="1">
    <location>
        <begin position="538"/>
        <end position="547"/>
    </location>
</feature>
<dbReference type="EMBL" id="LFZN01000034">
    <property type="protein sequence ID" value="KXT03051.1"/>
    <property type="molecule type" value="Genomic_DNA"/>
</dbReference>
<name>A0A139HKL5_9PEZI</name>
<organism evidence="2 3">
    <name type="scientific">Pseudocercospora eumusae</name>
    <dbReference type="NCBI Taxonomy" id="321146"/>
    <lineage>
        <taxon>Eukaryota</taxon>
        <taxon>Fungi</taxon>
        <taxon>Dikarya</taxon>
        <taxon>Ascomycota</taxon>
        <taxon>Pezizomycotina</taxon>
        <taxon>Dothideomycetes</taxon>
        <taxon>Dothideomycetidae</taxon>
        <taxon>Mycosphaerellales</taxon>
        <taxon>Mycosphaerellaceae</taxon>
        <taxon>Pseudocercospora</taxon>
    </lineage>
</organism>
<feature type="compositionally biased region" description="Polar residues" evidence="1">
    <location>
        <begin position="526"/>
        <end position="536"/>
    </location>
</feature>
<dbReference type="AlphaFoldDB" id="A0A139HKL5"/>
<reference evidence="2 3" key="1">
    <citation type="submission" date="2015-07" db="EMBL/GenBank/DDBJ databases">
        <title>Comparative genomics of the Sigatoka disease complex on banana suggests a link between parallel evolutionary changes in Pseudocercospora fijiensis and Pseudocercospora eumusae and increased virulence on the banana host.</title>
        <authorList>
            <person name="Chang T.-C."/>
            <person name="Salvucci A."/>
            <person name="Crous P.W."/>
            <person name="Stergiopoulos I."/>
        </authorList>
    </citation>
    <scope>NUCLEOTIDE SEQUENCE [LARGE SCALE GENOMIC DNA]</scope>
    <source>
        <strain evidence="2 3">CBS 114824</strain>
    </source>
</reference>
<dbReference type="OrthoDB" id="5417628at2759"/>
<keyword evidence="3" id="KW-1185">Reference proteome</keyword>
<comment type="caution">
    <text evidence="2">The sequence shown here is derived from an EMBL/GenBank/DDBJ whole genome shotgun (WGS) entry which is preliminary data.</text>
</comment>
<dbReference type="STRING" id="321146.A0A139HKL5"/>